<feature type="transmembrane region" description="Helical" evidence="1">
    <location>
        <begin position="237"/>
        <end position="254"/>
    </location>
</feature>
<evidence type="ECO:0000256" key="1">
    <source>
        <dbReference type="SAM" id="Phobius"/>
    </source>
</evidence>
<comment type="caution">
    <text evidence="2">The sequence shown here is derived from an EMBL/GenBank/DDBJ whole genome shotgun (WGS) entry which is preliminary data.</text>
</comment>
<dbReference type="OrthoDB" id="1432372at2"/>
<gene>
    <name evidence="2" type="ORF">EFY79_03685</name>
</gene>
<evidence type="ECO:0008006" key="4">
    <source>
        <dbReference type="Google" id="ProtNLM"/>
    </source>
</evidence>
<name>A0A3M9NNP1_9BACT</name>
<feature type="transmembrane region" description="Helical" evidence="1">
    <location>
        <begin position="85"/>
        <end position="104"/>
    </location>
</feature>
<keyword evidence="1" id="KW-1133">Transmembrane helix</keyword>
<feature type="transmembrane region" description="Helical" evidence="1">
    <location>
        <begin position="58"/>
        <end position="79"/>
    </location>
</feature>
<dbReference type="RefSeq" id="WP_123119336.1">
    <property type="nucleotide sequence ID" value="NZ_RJJR01000002.1"/>
</dbReference>
<accession>A0A3M9NNP1</accession>
<organism evidence="2 3">
    <name type="scientific">Hanamia caeni</name>
    <dbReference type="NCBI Taxonomy" id="2294116"/>
    <lineage>
        <taxon>Bacteria</taxon>
        <taxon>Pseudomonadati</taxon>
        <taxon>Bacteroidota</taxon>
        <taxon>Chitinophagia</taxon>
        <taxon>Chitinophagales</taxon>
        <taxon>Chitinophagaceae</taxon>
        <taxon>Hanamia</taxon>
    </lineage>
</organism>
<reference evidence="2 3" key="1">
    <citation type="submission" date="2018-11" db="EMBL/GenBank/DDBJ databases">
        <title>Draft genome sequence of Ferruginibacter sp. BO-59.</title>
        <authorList>
            <person name="Im W.T."/>
        </authorList>
    </citation>
    <scope>NUCLEOTIDE SEQUENCE [LARGE SCALE GENOMIC DNA]</scope>
    <source>
        <strain evidence="2 3">BO-59</strain>
    </source>
</reference>
<keyword evidence="1" id="KW-0472">Membrane</keyword>
<keyword evidence="3" id="KW-1185">Reference proteome</keyword>
<dbReference type="Proteomes" id="UP000267223">
    <property type="component" value="Unassembled WGS sequence"/>
</dbReference>
<feature type="transmembrane region" description="Helical" evidence="1">
    <location>
        <begin position="502"/>
        <end position="531"/>
    </location>
</feature>
<sequence>MLLKRYSAEIDNTFKTIDWKLLLFLVLFLNVKLVVKLAAIFLMYLLQFNFKLDFKIRNSRLPIFYLAVIGIAIFNWILAAGFTNINYTIAFLTGTFFWTLCILAMHQLKLCVEQSSEAVIHRTIIAYFLLNALISISTYVIIVIKTGAINPYLYQGEYQKYFIGTGDYIKGISFDTSTTNAVLNGFGVIYFLSKKNVKMMMLCMIILLMTGSNITNFLLAAVLLLMFIFRTDRDQKSLVFVCLLLLVIFLAKVSPQNNSYVSTYLGNIINSEDKKPTVENLSPITLRPDNTLTAEERNEKIATLYLDSLYRLLNDKENKVIVHPAALVQKTEIPTADINSAPYQHKSIITPVEDNMKQFIQLHSNELTLSTNENYHSKLPGKIIAYKQTFDFFKQNPLKIISGTGTGNFSSKLAFKTTGLNIAGGYPQQFIYINEPFLKHHLDLYLSYFTKPDGFHSIANNPNSVYDQLLSEYGLLGLSAFIIFYLGFFLKNFKKLSYGIPLTFFLSGIFFADYWFEQLSIVVFFELLLFLNMKEEAGK</sequence>
<dbReference type="AlphaFoldDB" id="A0A3M9NNP1"/>
<feature type="transmembrane region" description="Helical" evidence="1">
    <location>
        <begin position="473"/>
        <end position="490"/>
    </location>
</feature>
<feature type="transmembrane region" description="Helical" evidence="1">
    <location>
        <begin position="199"/>
        <end position="225"/>
    </location>
</feature>
<dbReference type="EMBL" id="RJJR01000002">
    <property type="protein sequence ID" value="RNI38773.1"/>
    <property type="molecule type" value="Genomic_DNA"/>
</dbReference>
<evidence type="ECO:0000313" key="2">
    <source>
        <dbReference type="EMBL" id="RNI38773.1"/>
    </source>
</evidence>
<feature type="transmembrane region" description="Helical" evidence="1">
    <location>
        <begin position="21"/>
        <end position="46"/>
    </location>
</feature>
<keyword evidence="1" id="KW-0812">Transmembrane</keyword>
<protein>
    <recommendedName>
        <fullName evidence="4">O-antigen polymerase</fullName>
    </recommendedName>
</protein>
<evidence type="ECO:0000313" key="3">
    <source>
        <dbReference type="Proteomes" id="UP000267223"/>
    </source>
</evidence>
<feature type="transmembrane region" description="Helical" evidence="1">
    <location>
        <begin position="124"/>
        <end position="144"/>
    </location>
</feature>
<proteinExistence type="predicted"/>